<evidence type="ECO:0000256" key="2">
    <source>
        <dbReference type="ARBA" id="ARBA00022598"/>
    </source>
</evidence>
<reference evidence="5 6" key="1">
    <citation type="submission" date="2008-07" db="EMBL/GenBank/DDBJ databases">
        <authorList>
            <person name="El-Sayed N."/>
            <person name="Caler E."/>
            <person name="Inman J."/>
            <person name="Amedeo P."/>
            <person name="Hass B."/>
            <person name="Wortman J."/>
        </authorList>
    </citation>
    <scope>NUCLEOTIDE SEQUENCE [LARGE SCALE GENOMIC DNA]</scope>
    <source>
        <strain evidence="6">ATCC 50983 / TXsc</strain>
    </source>
</reference>
<proteinExistence type="inferred from homology"/>
<keyword evidence="3" id="KW-0547">Nucleotide-binding</keyword>
<dbReference type="SUPFAM" id="SSF56801">
    <property type="entry name" value="Acetyl-CoA synthetase-like"/>
    <property type="match status" value="1"/>
</dbReference>
<evidence type="ECO:0000313" key="5">
    <source>
        <dbReference type="EMBL" id="EER15490.1"/>
    </source>
</evidence>
<dbReference type="GO" id="GO:0005783">
    <property type="term" value="C:endoplasmic reticulum"/>
    <property type="evidence" value="ECO:0007669"/>
    <property type="project" value="TreeGrafter"/>
</dbReference>
<gene>
    <name evidence="5" type="ORF">Pmar_PMAR010405</name>
</gene>
<dbReference type="RefSeq" id="XP_002783694.1">
    <property type="nucleotide sequence ID" value="XM_002783648.1"/>
</dbReference>
<name>C5KJ54_PERM5</name>
<dbReference type="GO" id="GO:0016020">
    <property type="term" value="C:membrane"/>
    <property type="evidence" value="ECO:0007669"/>
    <property type="project" value="TreeGrafter"/>
</dbReference>
<dbReference type="GeneID" id="9046253"/>
<dbReference type="AlphaFoldDB" id="C5KJ54"/>
<keyword evidence="2 5" id="KW-0436">Ligase</keyword>
<keyword evidence="6" id="KW-1185">Reference proteome</keyword>
<keyword evidence="4" id="KW-0067">ATP-binding</keyword>
<evidence type="ECO:0000256" key="3">
    <source>
        <dbReference type="ARBA" id="ARBA00022741"/>
    </source>
</evidence>
<protein>
    <submittedName>
        <fullName evidence="5">Long-chain-fatty-acid coa ligase, putative</fullName>
    </submittedName>
</protein>
<dbReference type="PANTHER" id="PTHR43272:SF83">
    <property type="entry name" value="ACYL-COA SYNTHETASE LONG-CHAIN, ISOFORM J"/>
    <property type="match status" value="1"/>
</dbReference>
<dbReference type="InterPro" id="IPR042099">
    <property type="entry name" value="ANL_N_sf"/>
</dbReference>
<evidence type="ECO:0000313" key="6">
    <source>
        <dbReference type="Proteomes" id="UP000007800"/>
    </source>
</evidence>
<dbReference type="InParanoid" id="C5KJ54"/>
<comment type="similarity">
    <text evidence="1">Belongs to the ATP-dependent AMP-binding enzyme family.</text>
</comment>
<organism evidence="6">
    <name type="scientific">Perkinsus marinus (strain ATCC 50983 / TXsc)</name>
    <dbReference type="NCBI Taxonomy" id="423536"/>
    <lineage>
        <taxon>Eukaryota</taxon>
        <taxon>Sar</taxon>
        <taxon>Alveolata</taxon>
        <taxon>Perkinsozoa</taxon>
        <taxon>Perkinsea</taxon>
        <taxon>Perkinsida</taxon>
        <taxon>Perkinsidae</taxon>
        <taxon>Perkinsus</taxon>
    </lineage>
</organism>
<dbReference type="Gene3D" id="3.40.50.12780">
    <property type="entry name" value="N-terminal domain of ligase-like"/>
    <property type="match status" value="1"/>
</dbReference>
<dbReference type="GO" id="GO:0004467">
    <property type="term" value="F:long-chain fatty acid-CoA ligase activity"/>
    <property type="evidence" value="ECO:0007669"/>
    <property type="project" value="TreeGrafter"/>
</dbReference>
<dbReference type="OMA" id="LECDWAP"/>
<accession>C5KJ54</accession>
<dbReference type="EMBL" id="GG673550">
    <property type="protein sequence ID" value="EER15490.1"/>
    <property type="molecule type" value="Genomic_DNA"/>
</dbReference>
<evidence type="ECO:0000256" key="1">
    <source>
        <dbReference type="ARBA" id="ARBA00006432"/>
    </source>
</evidence>
<evidence type="ECO:0000256" key="4">
    <source>
        <dbReference type="ARBA" id="ARBA00022840"/>
    </source>
</evidence>
<dbReference type="PANTHER" id="PTHR43272">
    <property type="entry name" value="LONG-CHAIN-FATTY-ACID--COA LIGASE"/>
    <property type="match status" value="1"/>
</dbReference>
<dbReference type="Proteomes" id="UP000007800">
    <property type="component" value="Unassembled WGS sequence"/>
</dbReference>
<dbReference type="OrthoDB" id="1700726at2759"/>
<dbReference type="GO" id="GO:0005524">
    <property type="term" value="F:ATP binding"/>
    <property type="evidence" value="ECO:0007669"/>
    <property type="project" value="UniProtKB-KW"/>
</dbReference>
<feature type="non-terminal residue" evidence="5">
    <location>
        <position position="246"/>
    </location>
</feature>
<sequence>MTATNKEASSSSVGVSIAIGVLKVIDSLAWVVSGGPFRKPKPVDAEMNSERVGEENGDDIRMRTGCKDFKLECDWAPGSKTLLDLVESSVKQYPHMKALGVREYLGTKDVGQKFPVSVFGPTTWTTYKELSTNYHAFGAYLRYIGNKPQIHTKDFDNDLLGEYSIVIFEDTCDMWITAALGAWTQDMLVTTVYGTLGPDAVVQAVQEGQRTTLLLYRKNVHKIIARRSEMPSLKYLYTPISMWILK</sequence>